<reference evidence="1" key="1">
    <citation type="submission" date="2018-02" db="EMBL/GenBank/DDBJ databases">
        <title>Rhizophora mucronata_Transcriptome.</title>
        <authorList>
            <person name="Meera S.P."/>
            <person name="Sreeshan A."/>
            <person name="Augustine A."/>
        </authorList>
    </citation>
    <scope>NUCLEOTIDE SEQUENCE</scope>
    <source>
        <tissue evidence="1">Leaf</tissue>
    </source>
</reference>
<dbReference type="EMBL" id="GGEC01078725">
    <property type="protein sequence ID" value="MBX59209.1"/>
    <property type="molecule type" value="Transcribed_RNA"/>
</dbReference>
<protein>
    <submittedName>
        <fullName evidence="1">Uncharacterized protein</fullName>
    </submittedName>
</protein>
<name>A0A2P2PX23_RHIMU</name>
<sequence>MVVQCMLCICMSISRYVWLHGNWKPMI</sequence>
<dbReference type="AlphaFoldDB" id="A0A2P2PX23"/>
<proteinExistence type="predicted"/>
<organism evidence="1">
    <name type="scientific">Rhizophora mucronata</name>
    <name type="common">Asiatic mangrove</name>
    <dbReference type="NCBI Taxonomy" id="61149"/>
    <lineage>
        <taxon>Eukaryota</taxon>
        <taxon>Viridiplantae</taxon>
        <taxon>Streptophyta</taxon>
        <taxon>Embryophyta</taxon>
        <taxon>Tracheophyta</taxon>
        <taxon>Spermatophyta</taxon>
        <taxon>Magnoliopsida</taxon>
        <taxon>eudicotyledons</taxon>
        <taxon>Gunneridae</taxon>
        <taxon>Pentapetalae</taxon>
        <taxon>rosids</taxon>
        <taxon>fabids</taxon>
        <taxon>Malpighiales</taxon>
        <taxon>Rhizophoraceae</taxon>
        <taxon>Rhizophora</taxon>
    </lineage>
</organism>
<evidence type="ECO:0000313" key="1">
    <source>
        <dbReference type="EMBL" id="MBX59209.1"/>
    </source>
</evidence>
<accession>A0A2P2PX23</accession>